<evidence type="ECO:0000313" key="15">
    <source>
        <dbReference type="Proteomes" id="UP001201812"/>
    </source>
</evidence>
<evidence type="ECO:0000256" key="10">
    <source>
        <dbReference type="RuleBase" id="RU000688"/>
    </source>
</evidence>
<dbReference type="GO" id="GO:0045202">
    <property type="term" value="C:synapse"/>
    <property type="evidence" value="ECO:0007669"/>
    <property type="project" value="GOC"/>
</dbReference>
<gene>
    <name evidence="14" type="ORF">DdX_00192</name>
</gene>
<keyword evidence="7" id="KW-1015">Disulfide bond</keyword>
<evidence type="ECO:0000256" key="4">
    <source>
        <dbReference type="ARBA" id="ARBA00022989"/>
    </source>
</evidence>
<dbReference type="InterPro" id="IPR017452">
    <property type="entry name" value="GPCR_Rhodpsn_7TM"/>
</dbReference>
<keyword evidence="3 10" id="KW-0812">Transmembrane</keyword>
<feature type="compositionally biased region" description="Polar residues" evidence="11">
    <location>
        <begin position="713"/>
        <end position="723"/>
    </location>
</feature>
<evidence type="ECO:0000256" key="8">
    <source>
        <dbReference type="ARBA" id="ARBA00023170"/>
    </source>
</evidence>
<evidence type="ECO:0000256" key="12">
    <source>
        <dbReference type="SAM" id="Phobius"/>
    </source>
</evidence>
<feature type="compositionally biased region" description="Low complexity" evidence="11">
    <location>
        <begin position="920"/>
        <end position="935"/>
    </location>
</feature>
<feature type="domain" description="G-protein coupled receptors family 1 profile" evidence="13">
    <location>
        <begin position="91"/>
        <end position="183"/>
    </location>
</feature>
<reference evidence="14" key="1">
    <citation type="submission" date="2022-01" db="EMBL/GenBank/DDBJ databases">
        <title>Genome Sequence Resource for Two Populations of Ditylenchus destructor, the Migratory Endoparasitic Phytonematode.</title>
        <authorList>
            <person name="Zhang H."/>
            <person name="Lin R."/>
            <person name="Xie B."/>
        </authorList>
    </citation>
    <scope>NUCLEOTIDE SEQUENCE</scope>
    <source>
        <strain evidence="14">BazhouSP</strain>
    </source>
</reference>
<feature type="region of interest" description="Disordered" evidence="11">
    <location>
        <begin position="1104"/>
        <end position="1161"/>
    </location>
</feature>
<dbReference type="PROSITE" id="PS50262">
    <property type="entry name" value="G_PROTEIN_RECEP_F1_2"/>
    <property type="match status" value="2"/>
</dbReference>
<dbReference type="GO" id="GO:0004930">
    <property type="term" value="F:G protein-coupled receptor activity"/>
    <property type="evidence" value="ECO:0007669"/>
    <property type="project" value="UniProtKB-KW"/>
</dbReference>
<feature type="compositionally biased region" description="Polar residues" evidence="11">
    <location>
        <begin position="1134"/>
        <end position="1143"/>
    </location>
</feature>
<feature type="compositionally biased region" description="Low complexity" evidence="11">
    <location>
        <begin position="1146"/>
        <end position="1156"/>
    </location>
</feature>
<feature type="transmembrane region" description="Helical" evidence="12">
    <location>
        <begin position="1258"/>
        <end position="1278"/>
    </location>
</feature>
<dbReference type="InterPro" id="IPR000276">
    <property type="entry name" value="GPCR_Rhodpsn"/>
</dbReference>
<keyword evidence="5 10" id="KW-0297">G-protein coupled receptor</keyword>
<organism evidence="14 15">
    <name type="scientific">Ditylenchus destructor</name>
    <dbReference type="NCBI Taxonomy" id="166010"/>
    <lineage>
        <taxon>Eukaryota</taxon>
        <taxon>Metazoa</taxon>
        <taxon>Ecdysozoa</taxon>
        <taxon>Nematoda</taxon>
        <taxon>Chromadorea</taxon>
        <taxon>Rhabditida</taxon>
        <taxon>Tylenchina</taxon>
        <taxon>Tylenchomorpha</taxon>
        <taxon>Sphaerularioidea</taxon>
        <taxon>Anguinidae</taxon>
        <taxon>Anguininae</taxon>
        <taxon>Ditylenchus</taxon>
    </lineage>
</organism>
<evidence type="ECO:0000313" key="14">
    <source>
        <dbReference type="EMBL" id="KAI1728042.1"/>
    </source>
</evidence>
<dbReference type="Proteomes" id="UP001201812">
    <property type="component" value="Unassembled WGS sequence"/>
</dbReference>
<dbReference type="GO" id="GO:0005886">
    <property type="term" value="C:plasma membrane"/>
    <property type="evidence" value="ECO:0007669"/>
    <property type="project" value="UniProtKB-SubCell"/>
</dbReference>
<keyword evidence="2" id="KW-1003">Cell membrane</keyword>
<dbReference type="SUPFAM" id="SSF81321">
    <property type="entry name" value="Family A G protein-coupled receptor-like"/>
    <property type="match status" value="2"/>
</dbReference>
<dbReference type="PANTHER" id="PTHR24248">
    <property type="entry name" value="ADRENERGIC RECEPTOR-RELATED G-PROTEIN COUPLED RECEPTOR"/>
    <property type="match status" value="1"/>
</dbReference>
<protein>
    <submittedName>
        <fullName evidence="14">7 transmembrane receptor (Rhodopsin family) domain-containing protein</fullName>
    </submittedName>
</protein>
<sequence length="1308" mass="146553">MYSVDHKDGFTAEENHPLTTITTLLQGTVQREFLHRNSQSLHIESFSTGSSTTSLSVTESHNYVRPEPQHHAGIFIYGFCLVLIPTATILGNLLVIISVLRFKALHSAINFLILGLAVADLLVALFVMPYAVYVYVQGGYWFLGALMCDIYSASDVSCSTASILLLAVISFDRYRAVSVNIRPPDANPYECRFYNPLFSIFSSLLSFVIPCIVVLFVYIRIMMALRKREIAAKMRRLASQQAEKNRDKSALESGEEAGELIAGPVVNCMMMALPSMTRRIRRFERHRAAIENAESEEYGDILKISANATKSSKNAKFIRRSTRRRNRRAINFRKGKNRRETGITGALGSMITGVATRHSSIVTMTLGNWSAKLQDSKPWIEREYASTDADWRFSSHRERCSPEPLNLLALERIRPNWSYRKVSNEKDVKTMETTISTEPMSKTSVDTCFSIPSDAKTGTSEELVENLVDQFEPESKQSTNLNILLKRTILKKYNSSPSLTSCRRHRIPPLKKPKVPYNSSEHFVGLTALAGCYFLPTNYNFLSIQNLFSFSCPSLNELMLFNTLTTYSKTLTEHFAKNEANSSKNGLANDVIEASVQISVIPHVSTEIINQPQTLQKCPINKSLVDPHPEFRPTYTSEQFCPISINTSGQYSPSFSNINSQNYTSTPTKRRSLKRLRAKIRQARLQFFLQTAPDCNGKRLENNDNSDEHDLIGSSTPRSSMDSLSDNANIVTNDFASEAPTSTSRKSSDYDYCQANNRAYSSQNSMTVLNSERGFSPIEEEYYGKSNTRSVTLSKFKSSLKEKARLTQHSPDNWAQAGVPPQHIIPAIFRQFSRRRFFRPAILTTTIATGKMHPGQLDRKNAQSIDRRRKKNTTIIRRKSDSATAVMSLRKPVKFRRNFFSGGRNTTESLTDEYERARPTSSTETDNEDTTMSTTPNPPTSYAGEQLPSNTLAATTSLTMAAVTSVSPRFFDAPHKNQRQQYCDAKAKSTPMKQHDYLSSITSSNAVLPRERNRATYSRSNTNPLLSAPVHEYSALLDEGNPALLKQKGGAFIIQNAGAKELKSAITSKDDIKSPSVTFKINCKAVGSLRRGSSAIDISQSQKLSLQNNADNTPIKSKSTNAFPDTSRQHRLSRSQNSTSSDAGPSFSYSSQSQSQTNTGISKSLENKRKLLSNSKANGSTTALAVRMVKRTINRKESSLKRKVNKSQRKEKRATKTLGIVVGIFLVCWVPFFSINIINAICVQFNEPSCEIGFGPFFYATWIGYMNSFMNPVIYTIFNTEFRRAFKSLILGRKAAARSHVNRGRRMI</sequence>
<comment type="caution">
    <text evidence="14">The sequence shown here is derived from an EMBL/GenBank/DDBJ whole genome shotgun (WGS) entry which is preliminary data.</text>
</comment>
<feature type="transmembrane region" description="Helical" evidence="12">
    <location>
        <begin position="197"/>
        <end position="219"/>
    </location>
</feature>
<feature type="domain" description="G-protein coupled receptors family 1 profile" evidence="13">
    <location>
        <begin position="1186"/>
        <end position="1275"/>
    </location>
</feature>
<dbReference type="PROSITE" id="PS00237">
    <property type="entry name" value="G_PROTEIN_RECEP_F1_1"/>
    <property type="match status" value="1"/>
</dbReference>
<accession>A0AAD4NGJ1</accession>
<evidence type="ECO:0000256" key="11">
    <source>
        <dbReference type="SAM" id="MobiDB-lite"/>
    </source>
</evidence>
<dbReference type="Pfam" id="PF00001">
    <property type="entry name" value="7tm_1"/>
    <property type="match status" value="2"/>
</dbReference>
<keyword evidence="8 10" id="KW-0675">Receptor</keyword>
<evidence type="ECO:0000256" key="6">
    <source>
        <dbReference type="ARBA" id="ARBA00023136"/>
    </source>
</evidence>
<evidence type="ECO:0000256" key="9">
    <source>
        <dbReference type="ARBA" id="ARBA00023224"/>
    </source>
</evidence>
<evidence type="ECO:0000256" key="2">
    <source>
        <dbReference type="ARBA" id="ARBA00022475"/>
    </source>
</evidence>
<keyword evidence="9 10" id="KW-0807">Transducer</keyword>
<comment type="subcellular location">
    <subcellularLocation>
        <location evidence="1">Cell membrane</location>
        <topology evidence="1">Multi-pass membrane protein</topology>
    </subcellularLocation>
</comment>
<feature type="compositionally biased region" description="Basic and acidic residues" evidence="11">
    <location>
        <begin position="698"/>
        <end position="711"/>
    </location>
</feature>
<name>A0AAD4NGJ1_9BILA</name>
<comment type="similarity">
    <text evidence="10">Belongs to the G-protein coupled receptor 1 family.</text>
</comment>
<dbReference type="EMBL" id="JAKKPZ010000001">
    <property type="protein sequence ID" value="KAI1728042.1"/>
    <property type="molecule type" value="Genomic_DNA"/>
</dbReference>
<dbReference type="GO" id="GO:0001591">
    <property type="term" value="F:dopamine neurotransmitter receptor activity, coupled via Gi/Go"/>
    <property type="evidence" value="ECO:0007669"/>
    <property type="project" value="TreeGrafter"/>
</dbReference>
<keyword evidence="4 12" id="KW-1133">Transmembrane helix</keyword>
<evidence type="ECO:0000256" key="7">
    <source>
        <dbReference type="ARBA" id="ARBA00023157"/>
    </source>
</evidence>
<evidence type="ECO:0000256" key="3">
    <source>
        <dbReference type="ARBA" id="ARBA00022692"/>
    </source>
</evidence>
<keyword evidence="6 12" id="KW-0472">Membrane</keyword>
<feature type="transmembrane region" description="Helical" evidence="12">
    <location>
        <begin position="74"/>
        <end position="99"/>
    </location>
</feature>
<dbReference type="Gene3D" id="1.20.1070.10">
    <property type="entry name" value="Rhodopsin 7-helix transmembrane proteins"/>
    <property type="match status" value="3"/>
</dbReference>
<feature type="region of interest" description="Disordered" evidence="11">
    <location>
        <begin position="900"/>
        <end position="947"/>
    </location>
</feature>
<feature type="transmembrane region" description="Helical" evidence="12">
    <location>
        <begin position="1218"/>
        <end position="1238"/>
    </location>
</feature>
<proteinExistence type="inferred from homology"/>
<dbReference type="PANTHER" id="PTHR24248:SF125">
    <property type="entry name" value="DOPAMINE D2-LIKE RECEPTOR"/>
    <property type="match status" value="1"/>
</dbReference>
<evidence type="ECO:0000256" key="5">
    <source>
        <dbReference type="ARBA" id="ARBA00023040"/>
    </source>
</evidence>
<evidence type="ECO:0000256" key="1">
    <source>
        <dbReference type="ARBA" id="ARBA00004651"/>
    </source>
</evidence>
<keyword evidence="15" id="KW-1185">Reference proteome</keyword>
<feature type="region of interest" description="Disordered" evidence="11">
    <location>
        <begin position="698"/>
        <end position="723"/>
    </location>
</feature>
<dbReference type="PRINTS" id="PR00237">
    <property type="entry name" value="GPCRRHODOPSN"/>
</dbReference>
<feature type="compositionally biased region" description="Polar residues" evidence="11">
    <location>
        <begin position="1104"/>
        <end position="1126"/>
    </location>
</feature>
<evidence type="ECO:0000259" key="13">
    <source>
        <dbReference type="PROSITE" id="PS50262"/>
    </source>
</evidence>
<feature type="transmembrane region" description="Helical" evidence="12">
    <location>
        <begin position="111"/>
        <end position="136"/>
    </location>
</feature>